<name>A0AAN6Y529_9PEZI</name>
<evidence type="ECO:0000313" key="2">
    <source>
        <dbReference type="EMBL" id="KAK4212338.1"/>
    </source>
</evidence>
<dbReference type="AlphaFoldDB" id="A0AAN6Y529"/>
<proteinExistence type="predicted"/>
<keyword evidence="3" id="KW-1185">Reference proteome</keyword>
<feature type="region of interest" description="Disordered" evidence="1">
    <location>
        <begin position="74"/>
        <end position="145"/>
    </location>
</feature>
<reference evidence="2" key="2">
    <citation type="submission" date="2023-05" db="EMBL/GenBank/DDBJ databases">
        <authorList>
            <consortium name="Lawrence Berkeley National Laboratory"/>
            <person name="Steindorff A."/>
            <person name="Hensen N."/>
            <person name="Bonometti L."/>
            <person name="Westerberg I."/>
            <person name="Brannstrom I.O."/>
            <person name="Guillou S."/>
            <person name="Cros-Aarteil S."/>
            <person name="Calhoun S."/>
            <person name="Haridas S."/>
            <person name="Kuo A."/>
            <person name="Mondo S."/>
            <person name="Pangilinan J."/>
            <person name="Riley R."/>
            <person name="Labutti K."/>
            <person name="Andreopoulos B."/>
            <person name="Lipzen A."/>
            <person name="Chen C."/>
            <person name="Yanf M."/>
            <person name="Daum C."/>
            <person name="Ng V."/>
            <person name="Clum A."/>
            <person name="Ohm R."/>
            <person name="Martin F."/>
            <person name="Silar P."/>
            <person name="Natvig D."/>
            <person name="Lalanne C."/>
            <person name="Gautier V."/>
            <person name="Ament-Velasquez S.L."/>
            <person name="Kruys A."/>
            <person name="Hutchinson M.I."/>
            <person name="Powell A.J."/>
            <person name="Barry K."/>
            <person name="Miller A.N."/>
            <person name="Grigoriev I.V."/>
            <person name="Debuchy R."/>
            <person name="Gladieux P."/>
            <person name="Thoren M.H."/>
            <person name="Johannesson H."/>
        </authorList>
    </citation>
    <scope>NUCLEOTIDE SEQUENCE</scope>
    <source>
        <strain evidence="2">PSN293</strain>
    </source>
</reference>
<protein>
    <submittedName>
        <fullName evidence="2">Uncharacterized protein</fullName>
    </submittedName>
</protein>
<sequence>MSSVTRLALKGPSFRLAHRVTPRLQNIRVQGQRGFASDHGEIKKSSDLPWLLMAAGLTLPGVYFLWPRKSGNHDSHVSEYAKSEKKTENDESKPDDGSKDEHGRFAPETTSPDGPDKKVIDQSDENQAAKLTDKPASKRVDPTEK</sequence>
<gene>
    <name evidence="2" type="ORF">QBC37DRAFT_375107</name>
</gene>
<dbReference type="EMBL" id="MU858129">
    <property type="protein sequence ID" value="KAK4212338.1"/>
    <property type="molecule type" value="Genomic_DNA"/>
</dbReference>
<feature type="compositionally biased region" description="Basic and acidic residues" evidence="1">
    <location>
        <begin position="74"/>
        <end position="105"/>
    </location>
</feature>
<organism evidence="2 3">
    <name type="scientific">Rhypophila decipiens</name>
    <dbReference type="NCBI Taxonomy" id="261697"/>
    <lineage>
        <taxon>Eukaryota</taxon>
        <taxon>Fungi</taxon>
        <taxon>Dikarya</taxon>
        <taxon>Ascomycota</taxon>
        <taxon>Pezizomycotina</taxon>
        <taxon>Sordariomycetes</taxon>
        <taxon>Sordariomycetidae</taxon>
        <taxon>Sordariales</taxon>
        <taxon>Naviculisporaceae</taxon>
        <taxon>Rhypophila</taxon>
    </lineage>
</organism>
<comment type="caution">
    <text evidence="2">The sequence shown here is derived from an EMBL/GenBank/DDBJ whole genome shotgun (WGS) entry which is preliminary data.</text>
</comment>
<feature type="compositionally biased region" description="Basic and acidic residues" evidence="1">
    <location>
        <begin position="131"/>
        <end position="145"/>
    </location>
</feature>
<evidence type="ECO:0000256" key="1">
    <source>
        <dbReference type="SAM" id="MobiDB-lite"/>
    </source>
</evidence>
<dbReference type="Proteomes" id="UP001301769">
    <property type="component" value="Unassembled WGS sequence"/>
</dbReference>
<accession>A0AAN6Y529</accession>
<evidence type="ECO:0000313" key="3">
    <source>
        <dbReference type="Proteomes" id="UP001301769"/>
    </source>
</evidence>
<reference evidence="2" key="1">
    <citation type="journal article" date="2023" name="Mol. Phylogenet. Evol.">
        <title>Genome-scale phylogeny and comparative genomics of the fungal order Sordariales.</title>
        <authorList>
            <person name="Hensen N."/>
            <person name="Bonometti L."/>
            <person name="Westerberg I."/>
            <person name="Brannstrom I.O."/>
            <person name="Guillou S."/>
            <person name="Cros-Aarteil S."/>
            <person name="Calhoun S."/>
            <person name="Haridas S."/>
            <person name="Kuo A."/>
            <person name="Mondo S."/>
            <person name="Pangilinan J."/>
            <person name="Riley R."/>
            <person name="LaButti K."/>
            <person name="Andreopoulos B."/>
            <person name="Lipzen A."/>
            <person name="Chen C."/>
            <person name="Yan M."/>
            <person name="Daum C."/>
            <person name="Ng V."/>
            <person name="Clum A."/>
            <person name="Steindorff A."/>
            <person name="Ohm R.A."/>
            <person name="Martin F."/>
            <person name="Silar P."/>
            <person name="Natvig D.O."/>
            <person name="Lalanne C."/>
            <person name="Gautier V."/>
            <person name="Ament-Velasquez S.L."/>
            <person name="Kruys A."/>
            <person name="Hutchinson M.I."/>
            <person name="Powell A.J."/>
            <person name="Barry K."/>
            <person name="Miller A.N."/>
            <person name="Grigoriev I.V."/>
            <person name="Debuchy R."/>
            <person name="Gladieux P."/>
            <person name="Hiltunen Thoren M."/>
            <person name="Johannesson H."/>
        </authorList>
    </citation>
    <scope>NUCLEOTIDE SEQUENCE</scope>
    <source>
        <strain evidence="2">PSN293</strain>
    </source>
</reference>